<dbReference type="InterPro" id="IPR002347">
    <property type="entry name" value="SDR_fam"/>
</dbReference>
<dbReference type="EMBL" id="RWJN01000177">
    <property type="protein sequence ID" value="TCD65498.1"/>
    <property type="molecule type" value="Genomic_DNA"/>
</dbReference>
<dbReference type="InterPro" id="IPR036291">
    <property type="entry name" value="NAD(P)-bd_dom_sf"/>
</dbReference>
<evidence type="ECO:0000256" key="2">
    <source>
        <dbReference type="ARBA" id="ARBA00022857"/>
    </source>
</evidence>
<evidence type="ECO:0000313" key="5">
    <source>
        <dbReference type="EMBL" id="TCD65498.1"/>
    </source>
</evidence>
<dbReference type="GO" id="GO:0016491">
    <property type="term" value="F:oxidoreductase activity"/>
    <property type="evidence" value="ECO:0007669"/>
    <property type="project" value="UniProtKB-KW"/>
</dbReference>
<organism evidence="5 6">
    <name type="scientific">Steccherinum ochraceum</name>
    <dbReference type="NCBI Taxonomy" id="92696"/>
    <lineage>
        <taxon>Eukaryota</taxon>
        <taxon>Fungi</taxon>
        <taxon>Dikarya</taxon>
        <taxon>Basidiomycota</taxon>
        <taxon>Agaricomycotina</taxon>
        <taxon>Agaricomycetes</taxon>
        <taxon>Polyporales</taxon>
        <taxon>Steccherinaceae</taxon>
        <taxon>Steccherinum</taxon>
    </lineage>
</organism>
<dbReference type="FunFam" id="3.40.50.720:FF:000084">
    <property type="entry name" value="Short-chain dehydrogenase reductase"/>
    <property type="match status" value="1"/>
</dbReference>
<gene>
    <name evidence="5" type="ORF">EIP91_002546</name>
</gene>
<dbReference type="AlphaFoldDB" id="A0A4R0RNQ7"/>
<dbReference type="PRINTS" id="PR00080">
    <property type="entry name" value="SDRFAMILY"/>
</dbReference>
<evidence type="ECO:0000256" key="4">
    <source>
        <dbReference type="RuleBase" id="RU000363"/>
    </source>
</evidence>
<dbReference type="PROSITE" id="PS00061">
    <property type="entry name" value="ADH_SHORT"/>
    <property type="match status" value="1"/>
</dbReference>
<accession>A0A4R0RNQ7</accession>
<dbReference type="CDD" id="cd05233">
    <property type="entry name" value="SDR_c"/>
    <property type="match status" value="1"/>
</dbReference>
<dbReference type="OrthoDB" id="1933717at2759"/>
<sequence length="260" mass="27535">MTSPGKVAIITGASSGIGRATAVALNKAGWSVVLFARRESELEEAKKECPVQSKVAYFVGDVASEKSVEEVFKFAVDSFGHVDLVFNNAGTSAPPVPIENIELSAFQRVVDINLIGSFLCTREAFRIFKSQSPPGGRIINNGSIASQSPRPQAIAYTATKHAITGLTKSTALDGRAHNITCTQIDIGNALTPMAAQQTVGVLQADGTVAPEATFDVKHVADSVVHVAELPLDVTVLQYTIMLNAMDIFGRATKMPHVGRG</sequence>
<name>A0A4R0RNQ7_9APHY</name>
<dbReference type="PANTHER" id="PTHR43669">
    <property type="entry name" value="5-KETO-D-GLUCONATE 5-REDUCTASE"/>
    <property type="match status" value="1"/>
</dbReference>
<keyword evidence="6" id="KW-1185">Reference proteome</keyword>
<dbReference type="Proteomes" id="UP000292702">
    <property type="component" value="Unassembled WGS sequence"/>
</dbReference>
<dbReference type="SUPFAM" id="SSF51735">
    <property type="entry name" value="NAD(P)-binding Rossmann-fold domains"/>
    <property type="match status" value="1"/>
</dbReference>
<comment type="similarity">
    <text evidence="1 4">Belongs to the short-chain dehydrogenases/reductases (SDR) family.</text>
</comment>
<protein>
    <submittedName>
        <fullName evidence="5">Uncharacterized protein</fullName>
    </submittedName>
</protein>
<dbReference type="PANTHER" id="PTHR43669:SF3">
    <property type="entry name" value="ALCOHOL DEHYDROGENASE, PUTATIVE (AFU_ORTHOLOGUE AFUA_3G03445)-RELATED"/>
    <property type="match status" value="1"/>
</dbReference>
<evidence type="ECO:0000313" key="6">
    <source>
        <dbReference type="Proteomes" id="UP000292702"/>
    </source>
</evidence>
<dbReference type="InterPro" id="IPR020904">
    <property type="entry name" value="Sc_DH/Rdtase_CS"/>
</dbReference>
<proteinExistence type="inferred from homology"/>
<dbReference type="Gene3D" id="3.40.50.720">
    <property type="entry name" value="NAD(P)-binding Rossmann-like Domain"/>
    <property type="match status" value="1"/>
</dbReference>
<reference evidence="5 6" key="1">
    <citation type="submission" date="2018-11" db="EMBL/GenBank/DDBJ databases">
        <title>Genome assembly of Steccherinum ochraceum LE-BIN_3174, the white-rot fungus of the Steccherinaceae family (The Residual Polyporoid clade, Polyporales, Basidiomycota).</title>
        <authorList>
            <person name="Fedorova T.V."/>
            <person name="Glazunova O.A."/>
            <person name="Landesman E.O."/>
            <person name="Moiseenko K.V."/>
            <person name="Psurtseva N.V."/>
            <person name="Savinova O.S."/>
            <person name="Shakhova N.V."/>
            <person name="Tyazhelova T.V."/>
            <person name="Vasina D.V."/>
        </authorList>
    </citation>
    <scope>NUCLEOTIDE SEQUENCE [LARGE SCALE GENOMIC DNA]</scope>
    <source>
        <strain evidence="5 6">LE-BIN_3174</strain>
    </source>
</reference>
<dbReference type="PRINTS" id="PR00081">
    <property type="entry name" value="GDHRDH"/>
</dbReference>
<evidence type="ECO:0000256" key="3">
    <source>
        <dbReference type="ARBA" id="ARBA00023002"/>
    </source>
</evidence>
<keyword evidence="3" id="KW-0560">Oxidoreductase</keyword>
<dbReference type="STRING" id="92696.A0A4R0RNQ7"/>
<keyword evidence="2" id="KW-0521">NADP</keyword>
<dbReference type="Pfam" id="PF00106">
    <property type="entry name" value="adh_short"/>
    <property type="match status" value="1"/>
</dbReference>
<evidence type="ECO:0000256" key="1">
    <source>
        <dbReference type="ARBA" id="ARBA00006484"/>
    </source>
</evidence>
<comment type="caution">
    <text evidence="5">The sequence shown here is derived from an EMBL/GenBank/DDBJ whole genome shotgun (WGS) entry which is preliminary data.</text>
</comment>